<accession>A0A0N4WN67</accession>
<dbReference type="AlphaFoldDB" id="A0A0N4WN67"/>
<organism evidence="1">
    <name type="scientific">Haemonchus placei</name>
    <name type="common">Barber's pole worm</name>
    <dbReference type="NCBI Taxonomy" id="6290"/>
    <lineage>
        <taxon>Eukaryota</taxon>
        <taxon>Metazoa</taxon>
        <taxon>Ecdysozoa</taxon>
        <taxon>Nematoda</taxon>
        <taxon>Chromadorea</taxon>
        <taxon>Rhabditida</taxon>
        <taxon>Rhabditina</taxon>
        <taxon>Rhabditomorpha</taxon>
        <taxon>Strongyloidea</taxon>
        <taxon>Trichostrongylidae</taxon>
        <taxon>Haemonchus</taxon>
    </lineage>
</organism>
<reference evidence="1" key="1">
    <citation type="submission" date="2017-02" db="UniProtKB">
        <authorList>
            <consortium name="WormBaseParasite"/>
        </authorList>
    </citation>
    <scope>IDENTIFICATION</scope>
</reference>
<proteinExistence type="predicted"/>
<dbReference type="WBParaSite" id="HPLM_0001270601-mRNA-1">
    <property type="protein sequence ID" value="HPLM_0001270601-mRNA-1"/>
    <property type="gene ID" value="HPLM_0001270601"/>
</dbReference>
<protein>
    <submittedName>
        <fullName evidence="1">KEN domain-containing protein</fullName>
    </submittedName>
</protein>
<name>A0A0N4WN67_HAEPC</name>
<evidence type="ECO:0000313" key="1">
    <source>
        <dbReference type="WBParaSite" id="HPLM_0001270601-mRNA-1"/>
    </source>
</evidence>
<sequence>LSLSDLLGSLRGKNLLRSELSDFQRALTCAIFHRYKATLSPNQSLPRRRRQGGFLRGHVYRQDLFALSRSSQMLDQDCSEISEIEMLGKKYKGIRAKLADRKRQH</sequence>